<evidence type="ECO:0000313" key="1">
    <source>
        <dbReference type="EMBL" id="NGP76780.1"/>
    </source>
</evidence>
<protein>
    <submittedName>
        <fullName evidence="1">Uncharacterized protein</fullName>
    </submittedName>
</protein>
<sequence>MATHLGEFWPFSIYPMFSQAGKPWKRAVVRDVSTIEDSTIWKNYNHDNLAGEPVPLDDFNINTNDIANLLSKTDTWTEAKVNGVRKLFSKNIGSQELLILQARGMLTEQDSVDVQFIPFIYLSQDTTILNSELKSE</sequence>
<dbReference type="AlphaFoldDB" id="A0A6M1SV00"/>
<organism evidence="1 2">
    <name type="scientific">Halalkalibaculum roseum</name>
    <dbReference type="NCBI Taxonomy" id="2709311"/>
    <lineage>
        <taxon>Bacteria</taxon>
        <taxon>Pseudomonadati</taxon>
        <taxon>Balneolota</taxon>
        <taxon>Balneolia</taxon>
        <taxon>Balneolales</taxon>
        <taxon>Balneolaceae</taxon>
        <taxon>Halalkalibaculum</taxon>
    </lineage>
</organism>
<comment type="caution">
    <text evidence="1">The sequence shown here is derived from an EMBL/GenBank/DDBJ whole genome shotgun (WGS) entry which is preliminary data.</text>
</comment>
<keyword evidence="2" id="KW-1185">Reference proteome</keyword>
<evidence type="ECO:0000313" key="2">
    <source>
        <dbReference type="Proteomes" id="UP000473278"/>
    </source>
</evidence>
<proteinExistence type="predicted"/>
<dbReference type="Proteomes" id="UP000473278">
    <property type="component" value="Unassembled WGS sequence"/>
</dbReference>
<reference evidence="1 2" key="1">
    <citation type="submission" date="2020-02" db="EMBL/GenBank/DDBJ databases">
        <title>Balneolaceae bacterium YR4-1, complete genome.</title>
        <authorList>
            <person name="Li Y."/>
            <person name="Wu S."/>
        </authorList>
    </citation>
    <scope>NUCLEOTIDE SEQUENCE [LARGE SCALE GENOMIC DNA]</scope>
    <source>
        <strain evidence="1 2">YR4-1</strain>
    </source>
</reference>
<gene>
    <name evidence="1" type="ORF">G3570_09055</name>
</gene>
<dbReference type="EMBL" id="JAALLT010000003">
    <property type="protein sequence ID" value="NGP76780.1"/>
    <property type="molecule type" value="Genomic_DNA"/>
</dbReference>
<accession>A0A6M1SV00</accession>
<name>A0A6M1SV00_9BACT</name>